<dbReference type="Pfam" id="PF01869">
    <property type="entry name" value="BcrAD_BadFG"/>
    <property type="match status" value="1"/>
</dbReference>
<dbReference type="RefSeq" id="WP_190253789.1">
    <property type="nucleotide sequence ID" value="NZ_BMPI01000036.1"/>
</dbReference>
<evidence type="ECO:0000313" key="2">
    <source>
        <dbReference type="EMBL" id="GGM54218.1"/>
    </source>
</evidence>
<evidence type="ECO:0000313" key="3">
    <source>
        <dbReference type="Proteomes" id="UP000642070"/>
    </source>
</evidence>
<comment type="caution">
    <text evidence="2">The sequence shown here is derived from an EMBL/GenBank/DDBJ whole genome shotgun (WGS) entry which is preliminary data.</text>
</comment>
<protein>
    <recommendedName>
        <fullName evidence="1">ATPase BadF/BadG/BcrA/BcrD type domain-containing protein</fullName>
    </recommendedName>
</protein>
<dbReference type="InterPro" id="IPR052519">
    <property type="entry name" value="Euk-type_GlcNAc_Kinase"/>
</dbReference>
<dbReference type="AlphaFoldDB" id="A0A917X1Y6"/>
<reference evidence="2" key="2">
    <citation type="submission" date="2020-09" db="EMBL/GenBank/DDBJ databases">
        <authorList>
            <person name="Sun Q."/>
            <person name="Ohkuma M."/>
        </authorList>
    </citation>
    <scope>NUCLEOTIDE SEQUENCE</scope>
    <source>
        <strain evidence="2">JCM 19831</strain>
    </source>
</reference>
<dbReference type="InterPro" id="IPR002731">
    <property type="entry name" value="ATPase_BadF"/>
</dbReference>
<evidence type="ECO:0000259" key="1">
    <source>
        <dbReference type="Pfam" id="PF01869"/>
    </source>
</evidence>
<gene>
    <name evidence="2" type="ORF">GCM10007977_064800</name>
</gene>
<feature type="domain" description="ATPase BadF/BadG/BcrA/BcrD type" evidence="1">
    <location>
        <begin position="7"/>
        <end position="303"/>
    </location>
</feature>
<keyword evidence="3" id="KW-1185">Reference proteome</keyword>
<dbReference type="PANTHER" id="PTHR43190:SF3">
    <property type="entry name" value="N-ACETYL-D-GLUCOSAMINE KINASE"/>
    <property type="match status" value="1"/>
</dbReference>
<dbReference type="SUPFAM" id="SSF53067">
    <property type="entry name" value="Actin-like ATPase domain"/>
    <property type="match status" value="2"/>
</dbReference>
<dbReference type="EMBL" id="BMPI01000036">
    <property type="protein sequence ID" value="GGM54218.1"/>
    <property type="molecule type" value="Genomic_DNA"/>
</dbReference>
<dbReference type="InterPro" id="IPR043129">
    <property type="entry name" value="ATPase_NBD"/>
</dbReference>
<accession>A0A917X1Y6</accession>
<dbReference type="Proteomes" id="UP000642070">
    <property type="component" value="Unassembled WGS sequence"/>
</dbReference>
<reference evidence="2" key="1">
    <citation type="journal article" date="2014" name="Int. J. Syst. Evol. Microbiol.">
        <title>Complete genome sequence of Corynebacterium casei LMG S-19264T (=DSM 44701T), isolated from a smear-ripened cheese.</title>
        <authorList>
            <consortium name="US DOE Joint Genome Institute (JGI-PGF)"/>
            <person name="Walter F."/>
            <person name="Albersmeier A."/>
            <person name="Kalinowski J."/>
            <person name="Ruckert C."/>
        </authorList>
    </citation>
    <scope>NUCLEOTIDE SEQUENCE</scope>
    <source>
        <strain evidence="2">JCM 19831</strain>
    </source>
</reference>
<sequence length="325" mass="31696">MPVPLVIGVDAGGTTTRCVVAGLDGEVVGRGRAGGANAQSSGAAATAALTAAVGAALTGLDPTSVVAGVVGRSGAVADGTAGSRGAEMWRDLGLDPSAVRVVTDLEVAYAAGTPSPSGLLLLSGTGAAAVAFRDGRLLARCDGYGWLLGDDGSAVWLGREAVRVVLRAVDGRGAPTTLTAPVLAALRAAPGDASAVIAAVLRAAYREPPAALGRLAPLVGAAATDRDPVASAIVQEAADRLLESLDAASRHVPAGELGAVVLAGSVLLAGGPVADRVRDGVRDRFAADPAEARDGAAGAAALAIAGRTGTPVSAEIHARLTARPG</sequence>
<name>A0A917X1Y6_9ACTN</name>
<proteinExistence type="predicted"/>
<dbReference type="PANTHER" id="PTHR43190">
    <property type="entry name" value="N-ACETYL-D-GLUCOSAMINE KINASE"/>
    <property type="match status" value="1"/>
</dbReference>
<dbReference type="Gene3D" id="3.30.420.40">
    <property type="match status" value="2"/>
</dbReference>
<organism evidence="2 3">
    <name type="scientific">Dactylosporangium sucinum</name>
    <dbReference type="NCBI Taxonomy" id="1424081"/>
    <lineage>
        <taxon>Bacteria</taxon>
        <taxon>Bacillati</taxon>
        <taxon>Actinomycetota</taxon>
        <taxon>Actinomycetes</taxon>
        <taxon>Micromonosporales</taxon>
        <taxon>Micromonosporaceae</taxon>
        <taxon>Dactylosporangium</taxon>
    </lineage>
</organism>